<proteinExistence type="predicted"/>
<feature type="region of interest" description="Disordered" evidence="1">
    <location>
        <begin position="69"/>
        <end position="117"/>
    </location>
</feature>
<protein>
    <submittedName>
        <fullName evidence="2">Uncharacterized protein</fullName>
    </submittedName>
</protein>
<organism evidence="2 3">
    <name type="scientific">Polyplosphaeria fusca</name>
    <dbReference type="NCBI Taxonomy" id="682080"/>
    <lineage>
        <taxon>Eukaryota</taxon>
        <taxon>Fungi</taxon>
        <taxon>Dikarya</taxon>
        <taxon>Ascomycota</taxon>
        <taxon>Pezizomycotina</taxon>
        <taxon>Dothideomycetes</taxon>
        <taxon>Pleosporomycetidae</taxon>
        <taxon>Pleosporales</taxon>
        <taxon>Tetraplosphaeriaceae</taxon>
        <taxon>Polyplosphaeria</taxon>
    </lineage>
</organism>
<dbReference type="Proteomes" id="UP000799444">
    <property type="component" value="Unassembled WGS sequence"/>
</dbReference>
<dbReference type="EMBL" id="ML996144">
    <property type="protein sequence ID" value="KAF2734754.1"/>
    <property type="molecule type" value="Genomic_DNA"/>
</dbReference>
<feature type="compositionally biased region" description="Basic residues" evidence="1">
    <location>
        <begin position="83"/>
        <end position="95"/>
    </location>
</feature>
<dbReference type="AlphaFoldDB" id="A0A9P4QXU0"/>
<evidence type="ECO:0000313" key="2">
    <source>
        <dbReference type="EMBL" id="KAF2734754.1"/>
    </source>
</evidence>
<reference evidence="2" key="1">
    <citation type="journal article" date="2020" name="Stud. Mycol.">
        <title>101 Dothideomycetes genomes: a test case for predicting lifestyles and emergence of pathogens.</title>
        <authorList>
            <person name="Haridas S."/>
            <person name="Albert R."/>
            <person name="Binder M."/>
            <person name="Bloem J."/>
            <person name="Labutti K."/>
            <person name="Salamov A."/>
            <person name="Andreopoulos B."/>
            <person name="Baker S."/>
            <person name="Barry K."/>
            <person name="Bills G."/>
            <person name="Bluhm B."/>
            <person name="Cannon C."/>
            <person name="Castanera R."/>
            <person name="Culley D."/>
            <person name="Daum C."/>
            <person name="Ezra D."/>
            <person name="Gonzalez J."/>
            <person name="Henrissat B."/>
            <person name="Kuo A."/>
            <person name="Liang C."/>
            <person name="Lipzen A."/>
            <person name="Lutzoni F."/>
            <person name="Magnuson J."/>
            <person name="Mondo S."/>
            <person name="Nolan M."/>
            <person name="Ohm R."/>
            <person name="Pangilinan J."/>
            <person name="Park H.-J."/>
            <person name="Ramirez L."/>
            <person name="Alfaro M."/>
            <person name="Sun H."/>
            <person name="Tritt A."/>
            <person name="Yoshinaga Y."/>
            <person name="Zwiers L.-H."/>
            <person name="Turgeon B."/>
            <person name="Goodwin S."/>
            <person name="Spatafora J."/>
            <person name="Crous P."/>
            <person name="Grigoriev I."/>
        </authorList>
    </citation>
    <scope>NUCLEOTIDE SEQUENCE</scope>
    <source>
        <strain evidence="2">CBS 125425</strain>
    </source>
</reference>
<evidence type="ECO:0000256" key="1">
    <source>
        <dbReference type="SAM" id="MobiDB-lite"/>
    </source>
</evidence>
<evidence type="ECO:0000313" key="3">
    <source>
        <dbReference type="Proteomes" id="UP000799444"/>
    </source>
</evidence>
<sequence length="182" mass="19931">MDAWNADDAFAFTGQSRLLDLPPQRAMADGGARRSMQESQGMVSRARAMQATGIWGEGFRGGGRFAGRGGAMGRQECASSKQHATRQRRRPMARRGKSDVQSGGAEGEGRRRNSSRWRAAMGGPFVRWLCDRTGMMDGWTEAGRARVRLFFFRRGRGICLDARASPLRCALQLPVGIAPAPI</sequence>
<name>A0A9P4QXU0_9PLEO</name>
<comment type="caution">
    <text evidence="2">The sequence shown here is derived from an EMBL/GenBank/DDBJ whole genome shotgun (WGS) entry which is preliminary data.</text>
</comment>
<gene>
    <name evidence="2" type="ORF">EJ04DRAFT_230497</name>
</gene>
<accession>A0A9P4QXU0</accession>
<keyword evidence="3" id="KW-1185">Reference proteome</keyword>